<evidence type="ECO:0000313" key="5">
    <source>
        <dbReference type="EMBL" id="MCD9880199.1"/>
    </source>
</evidence>
<dbReference type="Gene3D" id="3.40.605.10">
    <property type="entry name" value="Aldehyde Dehydrogenase, Chain A, domain 1"/>
    <property type="match status" value="1"/>
</dbReference>
<gene>
    <name evidence="5" type="ORF">LJ657_42930</name>
</gene>
<evidence type="ECO:0000313" key="6">
    <source>
        <dbReference type="Proteomes" id="UP001108029"/>
    </source>
</evidence>
<proteinExistence type="inferred from homology"/>
<dbReference type="InterPro" id="IPR015590">
    <property type="entry name" value="Aldehyde_DH_dom"/>
</dbReference>
<reference evidence="5" key="1">
    <citation type="submission" date="2021-12" db="EMBL/GenBank/DDBJ databases">
        <authorList>
            <person name="Lee J.-H."/>
            <person name="Kim S.-B."/>
        </authorList>
    </citation>
    <scope>NUCLEOTIDE SEQUENCE</scope>
    <source>
        <strain evidence="5">NR30</strain>
    </source>
</reference>
<dbReference type="PROSITE" id="PS00070">
    <property type="entry name" value="ALDEHYDE_DEHYDR_CYS"/>
    <property type="match status" value="1"/>
</dbReference>
<dbReference type="PANTHER" id="PTHR43720:SF2">
    <property type="entry name" value="2-AMINOMUCONIC SEMIALDEHYDE DEHYDROGENASE"/>
    <property type="match status" value="1"/>
</dbReference>
<comment type="similarity">
    <text evidence="1">Belongs to the aldehyde dehydrogenase family.</text>
</comment>
<accession>A0A9Q3ZBC6</accession>
<dbReference type="InterPro" id="IPR016161">
    <property type="entry name" value="Ald_DH/histidinol_DH"/>
</dbReference>
<evidence type="ECO:0000259" key="4">
    <source>
        <dbReference type="Pfam" id="PF00171"/>
    </source>
</evidence>
<dbReference type="GO" id="GO:0016620">
    <property type="term" value="F:oxidoreductase activity, acting on the aldehyde or oxo group of donors, NAD or NADP as acceptor"/>
    <property type="evidence" value="ECO:0007669"/>
    <property type="project" value="InterPro"/>
</dbReference>
<keyword evidence="2" id="KW-0560">Oxidoreductase</keyword>
<dbReference type="AlphaFoldDB" id="A0A9Q3ZBC6"/>
<dbReference type="Pfam" id="PF00171">
    <property type="entry name" value="Aldedh"/>
    <property type="match status" value="1"/>
</dbReference>
<feature type="domain" description="Aldehyde dehydrogenase" evidence="4">
    <location>
        <begin position="124"/>
        <end position="300"/>
    </location>
</feature>
<dbReference type="SUPFAM" id="SSF53720">
    <property type="entry name" value="ALDH-like"/>
    <property type="match status" value="1"/>
</dbReference>
<protein>
    <submittedName>
        <fullName evidence="5">Aldehyde dehydrogenase family protein</fullName>
    </submittedName>
</protein>
<dbReference type="EMBL" id="JAJSBI010000037">
    <property type="protein sequence ID" value="MCD9880199.1"/>
    <property type="molecule type" value="Genomic_DNA"/>
</dbReference>
<comment type="caution">
    <text evidence="5">The sequence shown here is derived from an EMBL/GenBank/DDBJ whole genome shotgun (WGS) entry which is preliminary data.</text>
</comment>
<evidence type="ECO:0000256" key="3">
    <source>
        <dbReference type="ARBA" id="ARBA00023027"/>
    </source>
</evidence>
<evidence type="ECO:0000256" key="1">
    <source>
        <dbReference type="ARBA" id="ARBA00009986"/>
    </source>
</evidence>
<organism evidence="5 6">
    <name type="scientific">Streptomyces guryensis</name>
    <dbReference type="NCBI Taxonomy" id="2886947"/>
    <lineage>
        <taxon>Bacteria</taxon>
        <taxon>Bacillati</taxon>
        <taxon>Actinomycetota</taxon>
        <taxon>Actinomycetes</taxon>
        <taxon>Kitasatosporales</taxon>
        <taxon>Streptomycetaceae</taxon>
        <taxon>Streptomyces</taxon>
    </lineage>
</organism>
<dbReference type="RefSeq" id="WP_232655141.1">
    <property type="nucleotide sequence ID" value="NZ_JAJSBI010000037.1"/>
</dbReference>
<dbReference type="PANTHER" id="PTHR43720">
    <property type="entry name" value="2-AMINOMUCONIC SEMIALDEHYDE DEHYDROGENASE"/>
    <property type="match status" value="1"/>
</dbReference>
<dbReference type="InterPro" id="IPR016163">
    <property type="entry name" value="Ald_DH_C"/>
</dbReference>
<dbReference type="InterPro" id="IPR016162">
    <property type="entry name" value="Ald_DH_N"/>
</dbReference>
<evidence type="ECO:0000256" key="2">
    <source>
        <dbReference type="ARBA" id="ARBA00023002"/>
    </source>
</evidence>
<dbReference type="InterPro" id="IPR016160">
    <property type="entry name" value="Ald_DH_CS_CYS"/>
</dbReference>
<keyword evidence="6" id="KW-1185">Reference proteome</keyword>
<dbReference type="Proteomes" id="UP001108029">
    <property type="component" value="Unassembled WGS sequence"/>
</dbReference>
<name>A0A9Q3ZBC6_9ACTN</name>
<dbReference type="Gene3D" id="3.40.309.10">
    <property type="entry name" value="Aldehyde Dehydrogenase, Chain A, domain 2"/>
    <property type="match status" value="1"/>
</dbReference>
<keyword evidence="3" id="KW-0520">NAD</keyword>
<sequence length="394" mass="42957">MLRRQDELIGALTDIATHDSASDELHRSIQALAGARWELARNRPETLDLLGVFLPSNNILYSYTLMCLIPALYCRRIEIRPSSRVKGVIETVHEILAPVVRERGRGQLALTRASQRDFVRSCGEADGVIFTGRYENGLEIASRVSSRTRLLLFGSGPNPFVVGPEASADAAVHDLLRSRLYNSGQDCLCPDAMFVHRDRLSEVVTHLGERLAEIPIADRRDPEARVTPLVYDDAVQGAAAFLDRHRDLVRFGGTVDVAARTVAPSIVVADLHPGLRPPEFFSPVFLVCAYDDAAQITQWATAPEELARGMYMSVYGEPELQSPVIGTSIVCRDCTTFDIEDGNRPFGGYGAHASSVHEHGRLAARPLLVSAEFGTGRPGRALATAGTTAARESA</sequence>